<evidence type="ECO:0000256" key="4">
    <source>
        <dbReference type="ARBA" id="ARBA00022898"/>
    </source>
</evidence>
<reference evidence="5 6" key="1">
    <citation type="submission" date="2013-07" db="EMBL/GenBank/DDBJ databases">
        <title>Comparative Genomic and Metabolomic Analysis of Twelve Strains of Pseudoalteromonas luteoviolacea.</title>
        <authorList>
            <person name="Vynne N.G."/>
            <person name="Mansson M."/>
            <person name="Gram L."/>
        </authorList>
    </citation>
    <scope>NUCLEOTIDE SEQUENCE [LARGE SCALE GENOMIC DNA]</scope>
    <source>
        <strain evidence="5 6">NCIMB 1942</strain>
    </source>
</reference>
<dbReference type="PANTHER" id="PTHR42778">
    <property type="entry name" value="2-AMINOETHYLPHOSPHONATE--PYRUVATE TRANSAMINASE"/>
    <property type="match status" value="1"/>
</dbReference>
<proteinExistence type="predicted"/>
<dbReference type="PATRIC" id="fig|1365253.3.peg.2192"/>
<keyword evidence="2" id="KW-0032">Aminotransferase</keyword>
<dbReference type="InterPro" id="IPR015421">
    <property type="entry name" value="PyrdxlP-dep_Trfase_major"/>
</dbReference>
<comment type="cofactor">
    <cofactor evidence="1">
        <name>pyridoxal 5'-phosphate</name>
        <dbReference type="ChEBI" id="CHEBI:597326"/>
    </cofactor>
</comment>
<evidence type="ECO:0000256" key="2">
    <source>
        <dbReference type="ARBA" id="ARBA00022576"/>
    </source>
</evidence>
<dbReference type="Gene3D" id="3.40.640.10">
    <property type="entry name" value="Type I PLP-dependent aspartate aminotransferase-like (Major domain)"/>
    <property type="match status" value="1"/>
</dbReference>
<sequence length="68" mass="7109">MQAIRSELCKLATSSTEYTATLMQGSGTSSVESAIGTLIPNSGKLLVINNGAYGARILEIAQYLNIAC</sequence>
<dbReference type="Proteomes" id="UP000076587">
    <property type="component" value="Unassembled WGS sequence"/>
</dbReference>
<keyword evidence="3" id="KW-0808">Transferase</keyword>
<organism evidence="5 6">
    <name type="scientific">Pseudoalteromonas luteoviolacea NCIMB 1942</name>
    <dbReference type="NCBI Taxonomy" id="1365253"/>
    <lineage>
        <taxon>Bacteria</taxon>
        <taxon>Pseudomonadati</taxon>
        <taxon>Pseudomonadota</taxon>
        <taxon>Gammaproteobacteria</taxon>
        <taxon>Alteromonadales</taxon>
        <taxon>Pseudoalteromonadaceae</taxon>
        <taxon>Pseudoalteromonas</taxon>
    </lineage>
</organism>
<dbReference type="EMBL" id="AUXT01000152">
    <property type="protein sequence ID" value="KZN47735.1"/>
    <property type="molecule type" value="Genomic_DNA"/>
</dbReference>
<name>A0A167CJH1_9GAMM</name>
<protein>
    <recommendedName>
        <fullName evidence="7">Aminotransferase class V domain-containing protein</fullName>
    </recommendedName>
</protein>
<dbReference type="GO" id="GO:0008483">
    <property type="term" value="F:transaminase activity"/>
    <property type="evidence" value="ECO:0007669"/>
    <property type="project" value="UniProtKB-KW"/>
</dbReference>
<dbReference type="PANTHER" id="PTHR42778:SF1">
    <property type="entry name" value="2-AMINOETHYLPHOSPHONATE--PYRUVATE TRANSAMINASE"/>
    <property type="match status" value="1"/>
</dbReference>
<accession>A0A167CJH1</accession>
<gene>
    <name evidence="5" type="ORF">N482_08915</name>
</gene>
<dbReference type="AlphaFoldDB" id="A0A167CJH1"/>
<evidence type="ECO:0000313" key="6">
    <source>
        <dbReference type="Proteomes" id="UP000076587"/>
    </source>
</evidence>
<keyword evidence="4" id="KW-0663">Pyridoxal phosphate</keyword>
<evidence type="ECO:0008006" key="7">
    <source>
        <dbReference type="Google" id="ProtNLM"/>
    </source>
</evidence>
<dbReference type="InterPro" id="IPR015424">
    <property type="entry name" value="PyrdxlP-dep_Trfase"/>
</dbReference>
<dbReference type="SUPFAM" id="SSF53383">
    <property type="entry name" value="PLP-dependent transferases"/>
    <property type="match status" value="1"/>
</dbReference>
<comment type="caution">
    <text evidence="5">The sequence shown here is derived from an EMBL/GenBank/DDBJ whole genome shotgun (WGS) entry which is preliminary data.</text>
</comment>
<evidence type="ECO:0000256" key="3">
    <source>
        <dbReference type="ARBA" id="ARBA00022679"/>
    </source>
</evidence>
<evidence type="ECO:0000256" key="1">
    <source>
        <dbReference type="ARBA" id="ARBA00001933"/>
    </source>
</evidence>
<evidence type="ECO:0000313" key="5">
    <source>
        <dbReference type="EMBL" id="KZN47735.1"/>
    </source>
</evidence>